<evidence type="ECO:0000313" key="2">
    <source>
        <dbReference type="EMBL" id="MDQ0112135.1"/>
    </source>
</evidence>
<dbReference type="InterPro" id="IPR023214">
    <property type="entry name" value="HAD_sf"/>
</dbReference>
<comment type="caution">
    <text evidence="2">The sequence shown here is derived from an EMBL/GenBank/DDBJ whole genome shotgun (WGS) entry which is preliminary data.</text>
</comment>
<comment type="cofactor">
    <cofactor evidence="1">
        <name>Mg(2+)</name>
        <dbReference type="ChEBI" id="CHEBI:18420"/>
    </cofactor>
</comment>
<dbReference type="PANTHER" id="PTHR19288:SF46">
    <property type="entry name" value="HALOACID DEHALOGENASE-LIKE HYDROLASE DOMAIN-CONTAINING PROTEIN 2"/>
    <property type="match status" value="1"/>
</dbReference>
<accession>A0ABT9U0D4</accession>
<evidence type="ECO:0000256" key="1">
    <source>
        <dbReference type="PIRNR" id="PIRNR000915"/>
    </source>
</evidence>
<keyword evidence="1" id="KW-0460">Magnesium</keyword>
<dbReference type="EMBL" id="JAUSSU010000003">
    <property type="protein sequence ID" value="MDQ0112135.1"/>
    <property type="molecule type" value="Genomic_DNA"/>
</dbReference>
<dbReference type="SUPFAM" id="SSF56784">
    <property type="entry name" value="HAD-like"/>
    <property type="match status" value="1"/>
</dbReference>
<reference evidence="2 3" key="1">
    <citation type="submission" date="2023-07" db="EMBL/GenBank/DDBJ databases">
        <title>Sorghum-associated microbial communities from plants grown in Nebraska, USA.</title>
        <authorList>
            <person name="Schachtman D."/>
        </authorList>
    </citation>
    <scope>NUCLEOTIDE SEQUENCE [LARGE SCALE GENOMIC DNA]</scope>
    <source>
        <strain evidence="2 3">CC482</strain>
    </source>
</reference>
<sequence>MLLEHIDGFIIDLDGTVYRGVEAIDGAKETIDALQKRNLPVVFLSNRGNISRAMCVERLGRIGIDARPEQILLTSTVTGQYLRKHAPEAKVWTLGDRGLREELAEQGVTLAMHPEEADKLVITLHENLTYSELNDAFRAARSGAEIIATNEDKSFPGENGESIDVAGMIGAIVATTGQQVQVVIGKPSQIMADAALHALGLSPERCLVIGDSIASDIALGKRAGMRTALVLSGSSTREHGENAVDRPDYIWDSLADLLIELEREELSA</sequence>
<dbReference type="Proteomes" id="UP001229346">
    <property type="component" value="Unassembled WGS sequence"/>
</dbReference>
<gene>
    <name evidence="2" type="ORF">J2T15_001570</name>
</gene>
<dbReference type="PANTHER" id="PTHR19288">
    <property type="entry name" value="4-NITROPHENYLPHOSPHATASE-RELATED"/>
    <property type="match status" value="1"/>
</dbReference>
<keyword evidence="3" id="KW-1185">Reference proteome</keyword>
<name>A0ABT9U0D4_PAEHA</name>
<comment type="function">
    <text evidence="1">Catalyzes the dephosphorylation of 2-6 carbon acid sugars in vitro.</text>
</comment>
<dbReference type="NCBIfam" id="TIGR01460">
    <property type="entry name" value="HAD-SF-IIA"/>
    <property type="match status" value="1"/>
</dbReference>
<dbReference type="Gene3D" id="3.40.50.1000">
    <property type="entry name" value="HAD superfamily/HAD-like"/>
    <property type="match status" value="2"/>
</dbReference>
<comment type="similarity">
    <text evidence="1">Belongs to the HAD-like hydrolase superfamily. NagD family.</text>
</comment>
<dbReference type="InterPro" id="IPR006357">
    <property type="entry name" value="HAD-SF_hydro_IIA"/>
</dbReference>
<dbReference type="Pfam" id="PF13242">
    <property type="entry name" value="Hydrolase_like"/>
    <property type="match status" value="1"/>
</dbReference>
<evidence type="ECO:0000313" key="3">
    <source>
        <dbReference type="Proteomes" id="UP001229346"/>
    </source>
</evidence>
<protein>
    <recommendedName>
        <fullName evidence="1">Acid sugar phosphatase</fullName>
        <ecNumber evidence="1">3.1.3.-</ecNumber>
    </recommendedName>
</protein>
<keyword evidence="1" id="KW-0479">Metal-binding</keyword>
<organism evidence="2 3">
    <name type="scientific">Paenibacillus harenae</name>
    <dbReference type="NCBI Taxonomy" id="306543"/>
    <lineage>
        <taxon>Bacteria</taxon>
        <taxon>Bacillati</taxon>
        <taxon>Bacillota</taxon>
        <taxon>Bacilli</taxon>
        <taxon>Bacillales</taxon>
        <taxon>Paenibacillaceae</taxon>
        <taxon>Paenibacillus</taxon>
    </lineage>
</organism>
<dbReference type="PIRSF" id="PIRSF000915">
    <property type="entry name" value="PGP-type_phosphatase"/>
    <property type="match status" value="1"/>
</dbReference>
<proteinExistence type="inferred from homology"/>
<dbReference type="RefSeq" id="WP_307202727.1">
    <property type="nucleotide sequence ID" value="NZ_JAUSSU010000003.1"/>
</dbReference>
<dbReference type="InterPro" id="IPR036412">
    <property type="entry name" value="HAD-like_sf"/>
</dbReference>
<dbReference type="EC" id="3.1.3.-" evidence="1"/>
<dbReference type="Pfam" id="PF13344">
    <property type="entry name" value="Hydrolase_6"/>
    <property type="match status" value="1"/>
</dbReference>